<protein>
    <submittedName>
        <fullName evidence="9">Soluble N-ethylmaleimide-sensitive factor adaptor protein 33</fullName>
    </submittedName>
</protein>
<dbReference type="AlphaFoldDB" id="A0A4Y1RUN5"/>
<evidence type="ECO:0000256" key="2">
    <source>
        <dbReference type="ARBA" id="ARBA00009480"/>
    </source>
</evidence>
<dbReference type="Gene3D" id="1.20.5.110">
    <property type="match status" value="2"/>
</dbReference>
<dbReference type="InterPro" id="IPR000727">
    <property type="entry name" value="T_SNARE_dom"/>
</dbReference>
<evidence type="ECO:0000313" key="9">
    <source>
        <dbReference type="EMBL" id="BBH07463.1"/>
    </source>
</evidence>
<keyword evidence="6" id="KW-0175">Coiled coil</keyword>
<evidence type="ECO:0000256" key="5">
    <source>
        <dbReference type="ARBA" id="ARBA00023136"/>
    </source>
</evidence>
<evidence type="ECO:0000259" key="8">
    <source>
        <dbReference type="PROSITE" id="PS50192"/>
    </source>
</evidence>
<comment type="subcellular location">
    <subcellularLocation>
        <location evidence="1">Membrane</location>
    </subcellularLocation>
</comment>
<keyword evidence="3" id="KW-0813">Transport</keyword>
<dbReference type="CDD" id="cd15841">
    <property type="entry name" value="SNARE_Qc"/>
    <property type="match status" value="1"/>
</dbReference>
<evidence type="ECO:0000256" key="6">
    <source>
        <dbReference type="SAM" id="Coils"/>
    </source>
</evidence>
<dbReference type="FunFam" id="1.20.5.110:FF:000031">
    <property type="entry name" value="SNAP25 homologous protein SNAP33"/>
    <property type="match status" value="1"/>
</dbReference>
<keyword evidence="5" id="KW-0472">Membrane</keyword>
<feature type="compositionally biased region" description="Basic and acidic residues" evidence="7">
    <location>
        <begin position="176"/>
        <end position="186"/>
    </location>
</feature>
<dbReference type="InterPro" id="IPR044766">
    <property type="entry name" value="NPSN/SNAP25-like_N_SNARE"/>
</dbReference>
<gene>
    <name evidence="9" type="ORF">Prudu_019411</name>
</gene>
<evidence type="ECO:0000256" key="4">
    <source>
        <dbReference type="ARBA" id="ARBA00022927"/>
    </source>
</evidence>
<dbReference type="GO" id="GO:0016192">
    <property type="term" value="P:vesicle-mediated transport"/>
    <property type="evidence" value="ECO:0007669"/>
    <property type="project" value="UniProtKB-ARBA"/>
</dbReference>
<organism evidence="9">
    <name type="scientific">Prunus dulcis</name>
    <name type="common">Almond</name>
    <name type="synonym">Amygdalus dulcis</name>
    <dbReference type="NCBI Taxonomy" id="3755"/>
    <lineage>
        <taxon>Eukaryota</taxon>
        <taxon>Viridiplantae</taxon>
        <taxon>Streptophyta</taxon>
        <taxon>Embryophyta</taxon>
        <taxon>Tracheophyta</taxon>
        <taxon>Spermatophyta</taxon>
        <taxon>Magnoliopsida</taxon>
        <taxon>eudicotyledons</taxon>
        <taxon>Gunneridae</taxon>
        <taxon>Pentapetalae</taxon>
        <taxon>rosids</taxon>
        <taxon>fabids</taxon>
        <taxon>Rosales</taxon>
        <taxon>Rosaceae</taxon>
        <taxon>Amygdaloideae</taxon>
        <taxon>Amygdaleae</taxon>
        <taxon>Prunus</taxon>
    </lineage>
</organism>
<sequence>MSYHFFSLHRKSPAKIAKQNSVDPGFQAPVDSETDKDTHKPARRTSSEPMLITPDFSKEKPGKRGSSPASYKNDFLDSGGIENQSVQELEKYAVYKAEETTQSVNNCLRIAENIREDATKTLDMLHAQGEQITRTHMAAVDIDKDLSRGEKLLNNLGAKKGKDISGPDFSAASAPKKSDPHQREKLGLAPIPKGRPAPATSPPDGSGALQQVEYEKAKQDDALSDLSNILGDLKGMAVDMGSELDRQNKTIDHLSDDVDELNSRMKGANQRTRRLLGNYLVAHCFPISLSYLQKF</sequence>
<keyword evidence="4" id="KW-0653">Protein transport</keyword>
<proteinExistence type="inferred from homology"/>
<dbReference type="FunFam" id="1.20.5.110:FF:000040">
    <property type="entry name" value="SNAP25 homologous protein SNAP33"/>
    <property type="match status" value="1"/>
</dbReference>
<dbReference type="SMART" id="SM00397">
    <property type="entry name" value="t_SNARE"/>
    <property type="match status" value="2"/>
</dbReference>
<evidence type="ECO:0000256" key="1">
    <source>
        <dbReference type="ARBA" id="ARBA00004370"/>
    </source>
</evidence>
<feature type="region of interest" description="Disordered" evidence="7">
    <location>
        <begin position="157"/>
        <end position="207"/>
    </location>
</feature>
<dbReference type="EMBL" id="AP019303">
    <property type="protein sequence ID" value="BBH07463.1"/>
    <property type="molecule type" value="Genomic_DNA"/>
</dbReference>
<name>A0A4Y1RUN5_PRUDU</name>
<dbReference type="GO" id="GO:0005886">
    <property type="term" value="C:plasma membrane"/>
    <property type="evidence" value="ECO:0007669"/>
    <property type="project" value="TreeGrafter"/>
</dbReference>
<dbReference type="PROSITE" id="PS50192">
    <property type="entry name" value="T_SNARE"/>
    <property type="match status" value="1"/>
</dbReference>
<feature type="region of interest" description="Disordered" evidence="7">
    <location>
        <begin position="14"/>
        <end position="79"/>
    </location>
</feature>
<evidence type="ECO:0000256" key="7">
    <source>
        <dbReference type="SAM" id="MobiDB-lite"/>
    </source>
</evidence>
<dbReference type="PANTHER" id="PTHR19305">
    <property type="entry name" value="SYNAPTOSOMAL ASSOCIATED PROTEIN"/>
    <property type="match status" value="1"/>
</dbReference>
<feature type="domain" description="T-SNARE coiled-coil homology" evidence="8">
    <location>
        <begin position="213"/>
        <end position="275"/>
    </location>
</feature>
<dbReference type="PANTHER" id="PTHR19305:SF40">
    <property type="entry name" value="SNAP25 HOMOLOGOUS PROTEIN SNAP30-RELATED"/>
    <property type="match status" value="1"/>
</dbReference>
<comment type="similarity">
    <text evidence="2">Belongs to the SNAP-25 family.</text>
</comment>
<dbReference type="GO" id="GO:0015031">
    <property type="term" value="P:protein transport"/>
    <property type="evidence" value="ECO:0007669"/>
    <property type="project" value="UniProtKB-KW"/>
</dbReference>
<accession>A0A4Y1RUN5</accession>
<dbReference type="SUPFAM" id="SSF58038">
    <property type="entry name" value="SNARE fusion complex"/>
    <property type="match status" value="2"/>
</dbReference>
<feature type="coiled-coil region" evidence="6">
    <location>
        <begin position="244"/>
        <end position="271"/>
    </location>
</feature>
<evidence type="ECO:0000256" key="3">
    <source>
        <dbReference type="ARBA" id="ARBA00022448"/>
    </source>
</evidence>
<dbReference type="GO" id="GO:0031201">
    <property type="term" value="C:SNARE complex"/>
    <property type="evidence" value="ECO:0007669"/>
    <property type="project" value="InterPro"/>
</dbReference>
<dbReference type="CDD" id="cd15861">
    <property type="entry name" value="SNARE_SNAP25N_23N_29N_SEC9N"/>
    <property type="match status" value="1"/>
</dbReference>
<dbReference type="GO" id="GO:0005484">
    <property type="term" value="F:SNAP receptor activity"/>
    <property type="evidence" value="ECO:0007669"/>
    <property type="project" value="InterPro"/>
</dbReference>
<reference evidence="9" key="1">
    <citation type="journal article" date="2019" name="Science">
        <title>Mutation of a bHLH transcription factor allowed almond domestication.</title>
        <authorList>
            <person name="Sanchez-Perez R."/>
            <person name="Pavan S."/>
            <person name="Mazzeo R."/>
            <person name="Moldovan C."/>
            <person name="Aiese Cigliano R."/>
            <person name="Del Cueto J."/>
            <person name="Ricciardi F."/>
            <person name="Lotti C."/>
            <person name="Ricciardi L."/>
            <person name="Dicenta F."/>
            <person name="Lopez-Marques R.L."/>
            <person name="Lindberg Moller B."/>
        </authorList>
    </citation>
    <scope>NUCLEOTIDE SEQUENCE</scope>
</reference>